<dbReference type="Gene3D" id="3.40.50.1820">
    <property type="entry name" value="alpha/beta hydrolase"/>
    <property type="match status" value="1"/>
</dbReference>
<accession>A0A1W5DEU4</accession>
<organism evidence="2 3">
    <name type="scientific">Lasallia pustulata</name>
    <dbReference type="NCBI Taxonomy" id="136370"/>
    <lineage>
        <taxon>Eukaryota</taxon>
        <taxon>Fungi</taxon>
        <taxon>Dikarya</taxon>
        <taxon>Ascomycota</taxon>
        <taxon>Pezizomycotina</taxon>
        <taxon>Lecanoromycetes</taxon>
        <taxon>OSLEUM clade</taxon>
        <taxon>Umbilicariomycetidae</taxon>
        <taxon>Umbilicariales</taxon>
        <taxon>Umbilicariaceae</taxon>
        <taxon>Lasallia</taxon>
    </lineage>
</organism>
<dbReference type="GO" id="GO:0016787">
    <property type="term" value="F:hydrolase activity"/>
    <property type="evidence" value="ECO:0007669"/>
    <property type="project" value="UniProtKB-KW"/>
</dbReference>
<proteinExistence type="predicted"/>
<dbReference type="SUPFAM" id="SSF53474">
    <property type="entry name" value="alpha/beta-Hydrolases"/>
    <property type="match status" value="1"/>
</dbReference>
<evidence type="ECO:0000259" key="1">
    <source>
        <dbReference type="Pfam" id="PF01738"/>
    </source>
</evidence>
<dbReference type="AlphaFoldDB" id="A0A1W5DEU4"/>
<protein>
    <submittedName>
        <fullName evidence="2">Dienelactone hydrolase</fullName>
    </submittedName>
</protein>
<evidence type="ECO:0000313" key="3">
    <source>
        <dbReference type="Proteomes" id="UP000192927"/>
    </source>
</evidence>
<keyword evidence="3" id="KW-1185">Reference proteome</keyword>
<evidence type="ECO:0000313" key="2">
    <source>
        <dbReference type="EMBL" id="SLM41500.1"/>
    </source>
</evidence>
<feature type="domain" description="Dienelactone hydrolase" evidence="1">
    <location>
        <begin position="75"/>
        <end position="222"/>
    </location>
</feature>
<dbReference type="Proteomes" id="UP000192927">
    <property type="component" value="Unassembled WGS sequence"/>
</dbReference>
<dbReference type="Pfam" id="PF01738">
    <property type="entry name" value="DLH"/>
    <property type="match status" value="1"/>
</dbReference>
<dbReference type="InterPro" id="IPR029058">
    <property type="entry name" value="AB_hydrolase_fold"/>
</dbReference>
<dbReference type="InterPro" id="IPR002925">
    <property type="entry name" value="Dienelactn_hydro"/>
</dbReference>
<dbReference type="EMBL" id="FWEW01003871">
    <property type="protein sequence ID" value="SLM41500.1"/>
    <property type="molecule type" value="Genomic_DNA"/>
</dbReference>
<dbReference type="PANTHER" id="PTHR47668:SF1">
    <property type="entry name" value="DIENELACTONE HYDROLASE DOMAIN-CONTAINING PROTEIN-RELATED"/>
    <property type="match status" value="1"/>
</dbReference>
<sequence>MLPHQDASSIGAQLHLTIYAIDHKHNNNINKTDTSNDILDLVLAMEQSEACRTISPVIKTGYSPKGRYKKFDDINVYVTGNESSSKGIVDVYDAFGLQAQTLQGADRLASSLTALVIIPDLCKGVVADPAWFPPDTDEKKDAAQKFRARLGNPLNTLSALFRILVEAKQRWPSVQGWGIFGLCWGGKIAALASGPETPFKVSGQAHPGLLAAEDAEKMTIPHICLASHDEPANVIHKLVCDWRPNGCNPCCSRK</sequence>
<keyword evidence="2" id="KW-0378">Hydrolase</keyword>
<reference evidence="3" key="1">
    <citation type="submission" date="2017-03" db="EMBL/GenBank/DDBJ databases">
        <authorList>
            <person name="Sharma R."/>
            <person name="Thines M."/>
        </authorList>
    </citation>
    <scope>NUCLEOTIDE SEQUENCE [LARGE SCALE GENOMIC DNA]</scope>
</reference>
<dbReference type="PANTHER" id="PTHR47668">
    <property type="entry name" value="DIENELACTONE HYDROLASE FAMILY PROTEIN (AFU_ORTHOLOGUE AFUA_6G01940)"/>
    <property type="match status" value="1"/>
</dbReference>
<name>A0A1W5DEU4_9LECA</name>